<sequence length="378" mass="42278">MDSGQLSFDQLKKLYDNNSIQDPGFPDEVIRVFEGLDDNFVDEILDIDKRIDDDELDTYLDDLKSINGRARRLHSGKYVAAEDQPPVIVDATVMRGTDLTTFSDDIILLRKKGGSSGKASKGSAENWDKGNREKFNMMRDYGYFDVKEDEAEFTKDAESLFNWAEQNGMSPTLMGYVNGSEFLKPSQQAAFKGSVNKSVNSANCFQLDPSLLLALFFKKCKLDGAGVKAAIACLEIAAKIMASKPLTVQLLKSLTCQKGRFQFLENLDGRILGLFSTPFILNRQRLTYCLSVWKKVPSRLGIASSRGVAQLLNDAVTLRRQMAFVISPNRDDTNWYGHTLHRTLTTPDPNSVYQNRTGAKKNGLTTVKVVFQTEKGFQ</sequence>
<organism evidence="1">
    <name type="scientific">Trematomus arenavirus</name>
    <dbReference type="NCBI Taxonomy" id="3138838"/>
    <lineage>
        <taxon>Viruses</taxon>
        <taxon>Riboviria</taxon>
        <taxon>Orthornavirae</taxon>
        <taxon>Negarnaviricota</taxon>
        <taxon>Polyploviricotina</taxon>
        <taxon>Bunyaviricetes</taxon>
        <taxon>Hareavirales</taxon>
        <taxon>Arenaviridae</taxon>
    </lineage>
</organism>
<name>A0AAU7LKC0_9VIRU</name>
<proteinExistence type="predicted"/>
<evidence type="ECO:0000313" key="1">
    <source>
        <dbReference type="EMBL" id="XBP46460.1"/>
    </source>
</evidence>
<dbReference type="EMBL" id="PP590772">
    <property type="protein sequence ID" value="XBP46460.1"/>
    <property type="molecule type" value="Viral_cRNA"/>
</dbReference>
<reference evidence="1" key="1">
    <citation type="submission" date="2024-03" db="EMBL/GenBank/DDBJ databases">
        <title>Antarctic Fish Virome Diversity.</title>
        <authorList>
            <person name="Grimwood R.M."/>
            <person name="Geoghegan J.L."/>
        </authorList>
    </citation>
    <scope>NUCLEOTIDE SEQUENCE</scope>
    <source>
        <strain evidence="1">TRD_L</strain>
    </source>
</reference>
<protein>
    <submittedName>
        <fullName evidence="1">Nucleoprotein core domain</fullName>
    </submittedName>
</protein>
<accession>A0AAU7LKC0</accession>